<evidence type="ECO:0000313" key="2">
    <source>
        <dbReference type="Proteomes" id="UP000009374"/>
    </source>
</evidence>
<dbReference type="AlphaFoldDB" id="C6HZT2"/>
<proteinExistence type="predicted"/>
<reference evidence="1 2" key="1">
    <citation type="journal article" date="2009" name="Appl. Environ. Microbiol.">
        <title>Community genomic and proteomic analyses of chemoautotrophic iron-oxidizing "Leptospirillum rubarum" (Group II) and "Leptospirillum ferrodiazotrophum" (Group III) bacteria in acid mine drainage biofilms.</title>
        <authorList>
            <person name="Goltsman D.S."/>
            <person name="Denef V.J."/>
            <person name="Singer S.W."/>
            <person name="VerBerkmoes N.C."/>
            <person name="Lefsrud M."/>
            <person name="Mueller R.S."/>
            <person name="Dick G.J."/>
            <person name="Sun C.L."/>
            <person name="Wheeler K.E."/>
            <person name="Zemla A."/>
            <person name="Baker B.J."/>
            <person name="Hauser L."/>
            <person name="Land M."/>
            <person name="Shah M.B."/>
            <person name="Thelen M.P."/>
            <person name="Hettich R.L."/>
            <person name="Banfield J.F."/>
        </authorList>
    </citation>
    <scope>NUCLEOTIDE SEQUENCE [LARGE SCALE GENOMIC DNA]</scope>
</reference>
<gene>
    <name evidence="1" type="ORF">UBAL3_95450090</name>
</gene>
<evidence type="ECO:0000313" key="1">
    <source>
        <dbReference type="EMBL" id="EES51870.1"/>
    </source>
</evidence>
<keyword evidence="2" id="KW-1185">Reference proteome</keyword>
<protein>
    <submittedName>
        <fullName evidence="1">Uncharacterized protein</fullName>
    </submittedName>
</protein>
<name>C6HZT2_9BACT</name>
<dbReference type="Proteomes" id="UP000009374">
    <property type="component" value="Unassembled WGS sequence"/>
</dbReference>
<accession>C6HZT2</accession>
<dbReference type="EMBL" id="GG693884">
    <property type="protein sequence ID" value="EES51870.1"/>
    <property type="molecule type" value="Genomic_DNA"/>
</dbReference>
<sequence length="131" mass="15134">MLGFLKRKVAEDLGPQSVADEVLLKEAYRIGRYGPSNCECPPAPSVIPVWIENNVEAFEIFVDRLYREYRVREDLSPRIYQRIYEGFCDLVRAQPDEGDSPFCLCREEVLVHAREIFLALAKKKQVSLDLI</sequence>
<organism evidence="1 2">
    <name type="scientific">Leptospirillum ferrodiazotrophum</name>
    <dbReference type="NCBI Taxonomy" id="412449"/>
    <lineage>
        <taxon>Bacteria</taxon>
        <taxon>Pseudomonadati</taxon>
        <taxon>Nitrospirota</taxon>
        <taxon>Nitrospiria</taxon>
        <taxon>Nitrospirales</taxon>
        <taxon>Nitrospiraceae</taxon>
        <taxon>Leptospirillum</taxon>
    </lineage>
</organism>